<dbReference type="InterPro" id="IPR003598">
    <property type="entry name" value="Ig_sub2"/>
</dbReference>
<feature type="transmembrane region" description="Helical" evidence="4">
    <location>
        <begin position="978"/>
        <end position="1003"/>
    </location>
</feature>
<dbReference type="SMART" id="SM00408">
    <property type="entry name" value="IGc2"/>
    <property type="match status" value="9"/>
</dbReference>
<dbReference type="AlphaFoldDB" id="A0AAN7XM81"/>
<accession>A0AAN7XM81</accession>
<feature type="compositionally biased region" description="Polar residues" evidence="3">
    <location>
        <begin position="1056"/>
        <end position="1084"/>
    </location>
</feature>
<gene>
    <name evidence="7" type="ORF">PBY51_000637</name>
</gene>
<feature type="signal peptide" evidence="5">
    <location>
        <begin position="1"/>
        <end position="18"/>
    </location>
</feature>
<keyword evidence="4" id="KW-0472">Membrane</keyword>
<organism evidence="7 8">
    <name type="scientific">Eleginops maclovinus</name>
    <name type="common">Patagonian blennie</name>
    <name type="synonym">Eleginus maclovinus</name>
    <dbReference type="NCBI Taxonomy" id="56733"/>
    <lineage>
        <taxon>Eukaryota</taxon>
        <taxon>Metazoa</taxon>
        <taxon>Chordata</taxon>
        <taxon>Craniata</taxon>
        <taxon>Vertebrata</taxon>
        <taxon>Euteleostomi</taxon>
        <taxon>Actinopterygii</taxon>
        <taxon>Neopterygii</taxon>
        <taxon>Teleostei</taxon>
        <taxon>Neoteleostei</taxon>
        <taxon>Acanthomorphata</taxon>
        <taxon>Eupercaria</taxon>
        <taxon>Perciformes</taxon>
        <taxon>Notothenioidei</taxon>
        <taxon>Eleginopidae</taxon>
        <taxon>Eleginops</taxon>
    </lineage>
</organism>
<evidence type="ECO:0000313" key="7">
    <source>
        <dbReference type="EMBL" id="KAK5863617.1"/>
    </source>
</evidence>
<protein>
    <recommendedName>
        <fullName evidence="6">Ig-like domain-containing protein</fullName>
    </recommendedName>
</protein>
<reference evidence="7 8" key="2">
    <citation type="journal article" date="2023" name="Mol. Biol. Evol.">
        <title>Genomics of Secondarily Temperate Adaptation in the Only Non-Antarctic Icefish.</title>
        <authorList>
            <person name="Rivera-Colon A.G."/>
            <person name="Rayamajhi N."/>
            <person name="Minhas B.F."/>
            <person name="Madrigal G."/>
            <person name="Bilyk K.T."/>
            <person name="Yoon V."/>
            <person name="Hune M."/>
            <person name="Gregory S."/>
            <person name="Cheng C.H.C."/>
            <person name="Catchen J.M."/>
        </authorList>
    </citation>
    <scope>NUCLEOTIDE SEQUENCE [LARGE SCALE GENOMIC DNA]</scope>
    <source>
        <strain evidence="7">JMC-PN-2008</strain>
    </source>
</reference>
<dbReference type="InterPro" id="IPR013783">
    <property type="entry name" value="Ig-like_fold"/>
</dbReference>
<reference evidence="7 8" key="1">
    <citation type="journal article" date="2023" name="Genes (Basel)">
        <title>Chromosome-Level Genome Assembly and Circadian Gene Repertoire of the Patagonia Blennie Eleginops maclovinus-The Closest Ancestral Proxy of Antarctic Cryonotothenioids.</title>
        <authorList>
            <person name="Cheng C.C."/>
            <person name="Rivera-Colon A.G."/>
            <person name="Minhas B.F."/>
            <person name="Wilson L."/>
            <person name="Rayamajhi N."/>
            <person name="Vargas-Chacoff L."/>
            <person name="Catchen J.M."/>
        </authorList>
    </citation>
    <scope>NUCLEOTIDE SEQUENCE [LARGE SCALE GENOMIC DNA]</scope>
    <source>
        <strain evidence="7">JMC-PN-2008</strain>
    </source>
</reference>
<dbReference type="GO" id="GO:0009897">
    <property type="term" value="C:external side of plasma membrane"/>
    <property type="evidence" value="ECO:0007669"/>
    <property type="project" value="TreeGrafter"/>
</dbReference>
<evidence type="ECO:0000256" key="2">
    <source>
        <dbReference type="ARBA" id="ARBA00023157"/>
    </source>
</evidence>
<dbReference type="InterPro" id="IPR050488">
    <property type="entry name" value="Ig_Fc_receptor"/>
</dbReference>
<dbReference type="Proteomes" id="UP001346869">
    <property type="component" value="Unassembled WGS sequence"/>
</dbReference>
<proteinExistence type="predicted"/>
<feature type="domain" description="Ig-like" evidence="6">
    <location>
        <begin position="425"/>
        <end position="510"/>
    </location>
</feature>
<dbReference type="SUPFAM" id="SSF48726">
    <property type="entry name" value="Immunoglobulin"/>
    <property type="match status" value="9"/>
</dbReference>
<evidence type="ECO:0000256" key="5">
    <source>
        <dbReference type="SAM" id="SignalP"/>
    </source>
</evidence>
<feature type="domain" description="Ig-like" evidence="6">
    <location>
        <begin position="698"/>
        <end position="778"/>
    </location>
</feature>
<dbReference type="PANTHER" id="PTHR11481">
    <property type="entry name" value="IMMUNOGLOBULIN FC RECEPTOR"/>
    <property type="match status" value="1"/>
</dbReference>
<comment type="caution">
    <text evidence="7">The sequence shown here is derived from an EMBL/GenBank/DDBJ whole genome shotgun (WGS) entry which is preliminary data.</text>
</comment>
<feature type="chain" id="PRO_5042949247" description="Ig-like domain-containing protein" evidence="5">
    <location>
        <begin position="19"/>
        <end position="1092"/>
    </location>
</feature>
<feature type="region of interest" description="Disordered" evidence="3">
    <location>
        <begin position="1042"/>
        <end position="1092"/>
    </location>
</feature>
<dbReference type="InterPro" id="IPR007110">
    <property type="entry name" value="Ig-like_dom"/>
</dbReference>
<dbReference type="SMART" id="SM00409">
    <property type="entry name" value="IG"/>
    <property type="match status" value="9"/>
</dbReference>
<dbReference type="GO" id="GO:0007166">
    <property type="term" value="P:cell surface receptor signaling pathway"/>
    <property type="evidence" value="ECO:0007669"/>
    <property type="project" value="TreeGrafter"/>
</dbReference>
<keyword evidence="1 5" id="KW-0732">Signal</keyword>
<dbReference type="GO" id="GO:0004888">
    <property type="term" value="F:transmembrane signaling receptor activity"/>
    <property type="evidence" value="ECO:0007669"/>
    <property type="project" value="TreeGrafter"/>
</dbReference>
<feature type="domain" description="Ig-like" evidence="6">
    <location>
        <begin position="515"/>
        <end position="592"/>
    </location>
</feature>
<dbReference type="InterPro" id="IPR003599">
    <property type="entry name" value="Ig_sub"/>
</dbReference>
<dbReference type="EMBL" id="JAUZQC010000011">
    <property type="protein sequence ID" value="KAK5863617.1"/>
    <property type="molecule type" value="Genomic_DNA"/>
</dbReference>
<dbReference type="Pfam" id="PF13895">
    <property type="entry name" value="Ig_2"/>
    <property type="match status" value="4"/>
</dbReference>
<evidence type="ECO:0000256" key="4">
    <source>
        <dbReference type="SAM" id="Phobius"/>
    </source>
</evidence>
<dbReference type="PANTHER" id="PTHR11481:SF64">
    <property type="entry name" value="FC RECEPTOR-LIKE PROTEIN 4"/>
    <property type="match status" value="1"/>
</dbReference>
<evidence type="ECO:0000259" key="6">
    <source>
        <dbReference type="PROSITE" id="PS50835"/>
    </source>
</evidence>
<feature type="domain" description="Ig-like" evidence="6">
    <location>
        <begin position="49"/>
        <end position="139"/>
    </location>
</feature>
<feature type="domain" description="Ig-like" evidence="6">
    <location>
        <begin position="794"/>
        <end position="877"/>
    </location>
</feature>
<keyword evidence="4" id="KW-0812">Transmembrane</keyword>
<feature type="domain" description="Ig-like" evidence="6">
    <location>
        <begin position="235"/>
        <end position="322"/>
    </location>
</feature>
<keyword evidence="4" id="KW-1133">Transmembrane helix</keyword>
<keyword evidence="8" id="KW-1185">Reference proteome</keyword>
<dbReference type="Gene3D" id="2.60.40.10">
    <property type="entry name" value="Immunoglobulins"/>
    <property type="match status" value="10"/>
</dbReference>
<feature type="domain" description="Ig-like" evidence="6">
    <location>
        <begin position="145"/>
        <end position="230"/>
    </location>
</feature>
<evidence type="ECO:0000256" key="3">
    <source>
        <dbReference type="SAM" id="MobiDB-lite"/>
    </source>
</evidence>
<evidence type="ECO:0000313" key="8">
    <source>
        <dbReference type="Proteomes" id="UP001346869"/>
    </source>
</evidence>
<feature type="domain" description="Ig-like" evidence="6">
    <location>
        <begin position="886"/>
        <end position="964"/>
    </location>
</feature>
<dbReference type="InterPro" id="IPR036179">
    <property type="entry name" value="Ig-like_dom_sf"/>
</dbReference>
<feature type="domain" description="Ig-like" evidence="6">
    <location>
        <begin position="608"/>
        <end position="693"/>
    </location>
</feature>
<evidence type="ECO:0000256" key="1">
    <source>
        <dbReference type="ARBA" id="ARBA00022729"/>
    </source>
</evidence>
<dbReference type="PROSITE" id="PS50835">
    <property type="entry name" value="IG_LIKE"/>
    <property type="match status" value="10"/>
</dbReference>
<name>A0AAN7XM81_ELEMC</name>
<keyword evidence="2" id="KW-1015">Disulfide bond</keyword>
<dbReference type="Pfam" id="PF13927">
    <property type="entry name" value="Ig_3"/>
    <property type="match status" value="5"/>
</dbReference>
<dbReference type="GO" id="GO:0006955">
    <property type="term" value="P:immune response"/>
    <property type="evidence" value="ECO:0007669"/>
    <property type="project" value="TreeGrafter"/>
</dbReference>
<sequence>MWLLKVFSVICFTAVCAAQEPAHVTPTSIREVNTDTPIETTTAKEPPVPTLTLVSHWLDVFPSEKAEFRCYVDSSPDWTFTWYKNAEQLQDTDPNVSTAGSNLTLTAATPTYSGRYSCKGHHKTKPDVTTASSEAVKLTVNANRPKTILTRSSTFDKMFPGESVTFTCQVDVPSEWSYIWYHNDKEILGSNQNIQIGVNHSESGQYHCKAKRGKSPFFTENSEATTLQVSDPPKPSLKLLSPWLDVFENETVEFSCEVESDDWTISWYKNQKALEDDPNIDTMDSSFNITLVTQAHQGLYSCKAELELRGVSSDFSNTANLTVYEPPVPTLTLVSHWLDVFPSEKAEFRCYVDSSPDWTFTWYKNAEQLQDTDPNVSTAGSNLTLTAATPTYSGRYSCKGHHKTKPDVTTASSEAVKLTVNANRPKTILTRSSTFDEMFPGESVTFTCQVDVPSEWSYIWYHNDKEILGSNQNIQIGVSHSESGQYHCKAKRGESPFFTENSEATTLQVSDPPKPSLKLLSPWLDVFENETVEFSCEVESDDWTISWYKNQKALEDDPNIDTMDSSFNITLVTQAHQGLYSCKAELELRGVSSDFSNTANLRVYANRPKTILTRSPTFDEMFPGESVTFTCQVDVPSEWSYIWYHNDKEILGSNQNIQIGVNHSESGQYHCKAKRGESPFFTENSEATTLQVSEIPVPTLNTITPWLDVFPEESVKLSCGMNDNADWIYKWSKDGNEVQADKFASFDSKGATLSISSASAAHAGNYNCKAQLSQRSVSSRFSSRLHLTVYDTKPRVTLMQNPKHNVMYSGDEVTFSCHINVSSGWEYLWHKDGSPLASSGYSRTIHSVRTTESGSYQCQVKRRNITDFLSDRSKAVKLVVRERPQPNIILLTGWSEVFSTDSLVLQCGMPESQDTWNYTWFKEGKPIVDLISEKHIVTPLENPEQSLYTCQGNSNGRPSYSKISDSFKTKNLLLKRRVLLSISGLIFFGIIAVFLGCIVLRLFRKPDDDDDKLQEAELFLTMAQLKERDDAPCPMVQYITDAELNPSSKEEDENGTVCSDTTPLPITSQEDQAVTSESSGTTENGGLVSFKQ</sequence>
<feature type="domain" description="Ig-like" evidence="6">
    <location>
        <begin position="329"/>
        <end position="419"/>
    </location>
</feature>